<dbReference type="EMBL" id="AP027266">
    <property type="protein sequence ID" value="BDW86043.1"/>
    <property type="molecule type" value="Genomic_DNA"/>
</dbReference>
<dbReference type="Proteomes" id="UP001337723">
    <property type="component" value="Chromosome"/>
</dbReference>
<sequence>MIRYALKCSQDHSFESWFQSAAAYDALAEKGLVSCAICGGTEVTKALMAPRVSGVDAPEPVAAPAPARPLSEPAHPAEQMLRALREHLAKNSTYVGGRFAAEARAMHLGEADARPIHGEAKPEEARALIEEGIPIAPLPILPPDKTN</sequence>
<evidence type="ECO:0000313" key="2">
    <source>
        <dbReference type="Proteomes" id="UP001337723"/>
    </source>
</evidence>
<gene>
    <name evidence="1" type="ORF">MACH21_22200</name>
</gene>
<dbReference type="AlphaFoldDB" id="A0AA48HAR7"/>
<keyword evidence="2" id="KW-1185">Reference proteome</keyword>
<evidence type="ECO:0008006" key="3">
    <source>
        <dbReference type="Google" id="ProtNLM"/>
    </source>
</evidence>
<organism evidence="1 2">
    <name type="scientific">Roseicyclus marinus</name>
    <dbReference type="NCBI Taxonomy" id="2161673"/>
    <lineage>
        <taxon>Bacteria</taxon>
        <taxon>Pseudomonadati</taxon>
        <taxon>Pseudomonadota</taxon>
        <taxon>Alphaproteobacteria</taxon>
        <taxon>Rhodobacterales</taxon>
        <taxon>Roseobacteraceae</taxon>
        <taxon>Roseicyclus</taxon>
    </lineage>
</organism>
<dbReference type="PIRSF" id="PIRSF032131">
    <property type="entry name" value="UCP032131"/>
    <property type="match status" value="1"/>
</dbReference>
<dbReference type="KEGG" id="rmai:MACH21_22200"/>
<evidence type="ECO:0000313" key="1">
    <source>
        <dbReference type="EMBL" id="BDW86043.1"/>
    </source>
</evidence>
<name>A0AA48HAR7_9RHOB</name>
<dbReference type="Pfam" id="PF06676">
    <property type="entry name" value="DUF1178"/>
    <property type="match status" value="1"/>
</dbReference>
<protein>
    <recommendedName>
        <fullName evidence="3">DUF1178 family protein</fullName>
    </recommendedName>
</protein>
<proteinExistence type="predicted"/>
<dbReference type="RefSeq" id="WP_338271928.1">
    <property type="nucleotide sequence ID" value="NZ_AP027266.1"/>
</dbReference>
<dbReference type="InterPro" id="IPR009562">
    <property type="entry name" value="DUF1178"/>
</dbReference>
<reference evidence="1 2" key="1">
    <citation type="submission" date="2023-01" db="EMBL/GenBank/DDBJ databases">
        <title>Complete genome sequence of Roseicyclus marinus strain Dej080120_10.</title>
        <authorList>
            <person name="Ueki S."/>
            <person name="Maruyama F."/>
        </authorList>
    </citation>
    <scope>NUCLEOTIDE SEQUENCE [LARGE SCALE GENOMIC DNA]</scope>
    <source>
        <strain evidence="1 2">Dej080120_10</strain>
    </source>
</reference>
<accession>A0AA48HAR7</accession>